<reference evidence="4 5" key="1">
    <citation type="journal article" date="2020" name="G3 (Bethesda)">
        <title>Draft Genome of the Common Snapping Turtle, Chelydra serpentina, a Model for Phenotypic Plasticity in Reptiles.</title>
        <authorList>
            <person name="Das D."/>
            <person name="Singh S.K."/>
            <person name="Bierstedt J."/>
            <person name="Erickson A."/>
            <person name="Galli G.L.J."/>
            <person name="Crossley D.A. 2nd"/>
            <person name="Rhen T."/>
        </authorList>
    </citation>
    <scope>NUCLEOTIDE SEQUENCE [LARGE SCALE GENOMIC DNA]</scope>
    <source>
        <strain evidence="4">KW</strain>
    </source>
</reference>
<feature type="compositionally biased region" description="Low complexity" evidence="1">
    <location>
        <begin position="46"/>
        <end position="76"/>
    </location>
</feature>
<dbReference type="Proteomes" id="UP000765507">
    <property type="component" value="Unassembled WGS sequence"/>
</dbReference>
<feature type="non-terminal residue" evidence="4">
    <location>
        <position position="356"/>
    </location>
</feature>
<evidence type="ECO:0000313" key="5">
    <source>
        <dbReference type="Proteomes" id="UP000765507"/>
    </source>
</evidence>
<dbReference type="SMART" id="SM00200">
    <property type="entry name" value="SEA"/>
    <property type="match status" value="1"/>
</dbReference>
<dbReference type="PROSITE" id="PS50024">
    <property type="entry name" value="SEA"/>
    <property type="match status" value="1"/>
</dbReference>
<dbReference type="InterPro" id="IPR053311">
    <property type="entry name" value="Mucosal_Integrity_Assoc"/>
</dbReference>
<evidence type="ECO:0000259" key="3">
    <source>
        <dbReference type="PROSITE" id="PS50024"/>
    </source>
</evidence>
<feature type="transmembrane region" description="Helical" evidence="2">
    <location>
        <begin position="321"/>
        <end position="342"/>
    </location>
</feature>
<organism evidence="4 5">
    <name type="scientific">Chelydra serpentina</name>
    <name type="common">Snapping turtle</name>
    <name type="synonym">Testudo serpentina</name>
    <dbReference type="NCBI Taxonomy" id="8475"/>
    <lineage>
        <taxon>Eukaryota</taxon>
        <taxon>Metazoa</taxon>
        <taxon>Chordata</taxon>
        <taxon>Craniata</taxon>
        <taxon>Vertebrata</taxon>
        <taxon>Euteleostomi</taxon>
        <taxon>Archelosauria</taxon>
        <taxon>Testudinata</taxon>
        <taxon>Testudines</taxon>
        <taxon>Cryptodira</taxon>
        <taxon>Durocryptodira</taxon>
        <taxon>Americhelydia</taxon>
        <taxon>Chelydroidea</taxon>
        <taxon>Chelydridae</taxon>
        <taxon>Chelydra</taxon>
    </lineage>
</organism>
<feature type="region of interest" description="Disordered" evidence="1">
    <location>
        <begin position="1"/>
        <end position="76"/>
    </location>
</feature>
<keyword evidence="5" id="KW-1185">Reference proteome</keyword>
<dbReference type="InterPro" id="IPR000082">
    <property type="entry name" value="SEA_dom"/>
</dbReference>
<keyword evidence="2" id="KW-0812">Transmembrane</keyword>
<evidence type="ECO:0000313" key="4">
    <source>
        <dbReference type="EMBL" id="KAG6922326.1"/>
    </source>
</evidence>
<keyword evidence="2" id="KW-1133">Transmembrane helix</keyword>
<comment type="caution">
    <text evidence="4">The sequence shown here is derived from an EMBL/GenBank/DDBJ whole genome shotgun (WGS) entry which is preliminary data.</text>
</comment>
<accession>A0A8T1S042</accession>
<name>A0A8T1S042_CHESE</name>
<dbReference type="OrthoDB" id="7493297at2759"/>
<evidence type="ECO:0000256" key="1">
    <source>
        <dbReference type="SAM" id="MobiDB-lite"/>
    </source>
</evidence>
<dbReference type="AlphaFoldDB" id="A0A8T1S042"/>
<dbReference type="EMBL" id="JAHGAV010001366">
    <property type="protein sequence ID" value="KAG6922326.1"/>
    <property type="molecule type" value="Genomic_DNA"/>
</dbReference>
<dbReference type="PANTHER" id="PTHR37999">
    <property type="entry name" value="MUCIN-17"/>
    <property type="match status" value="1"/>
</dbReference>
<feature type="non-terminal residue" evidence="4">
    <location>
        <position position="1"/>
    </location>
</feature>
<gene>
    <name evidence="4" type="primary">MUC3A</name>
    <name evidence="4" type="ORF">G0U57_002858</name>
</gene>
<evidence type="ECO:0000256" key="2">
    <source>
        <dbReference type="SAM" id="Phobius"/>
    </source>
</evidence>
<dbReference type="Pfam" id="PF01390">
    <property type="entry name" value="SEA"/>
    <property type="match status" value="1"/>
</dbReference>
<dbReference type="InterPro" id="IPR036364">
    <property type="entry name" value="SEA_dom_sf"/>
</dbReference>
<feature type="compositionally biased region" description="Low complexity" evidence="1">
    <location>
        <begin position="1"/>
        <end position="39"/>
    </location>
</feature>
<protein>
    <submittedName>
        <fullName evidence="4">Mucin 3A, cell surface associated</fullName>
    </submittedName>
</protein>
<dbReference type="Gene3D" id="3.30.70.960">
    <property type="entry name" value="SEA domain"/>
    <property type="match status" value="1"/>
</dbReference>
<dbReference type="PANTHER" id="PTHR37999:SF2">
    <property type="entry name" value="MUCIN-17"/>
    <property type="match status" value="1"/>
</dbReference>
<sequence>AETGTTTLADTATTPVEIGTMTPADTATSPAASTTAPLETSPPPTSTAMPTSATTTTPATTPWTTTPKPSTSTARPALTCENGGTYDGEKCICTSAFNGPLCQFANDVIATNVSTFKTEVDVQVRVTNKIFTEELNNKSSLVYIDFELQFRLQMKTVYQSVAGYQGVIILNLRQGSIVVDHTVIIEAPLSNNLEATLASVTEQVVKQLEVVNTTGGNCSGQLCFTAPSNPVLKNATTNFSAADTCKESAPPGFAEYYSPHITEKGVLSCLTRCSQDVPDFLNCHYGQCQLKISGPQCACANMDVFWYPGDRCQTRVSKVGVGMAVPLVILFIGGIVLATFLIRARSRGSKARYRGQ</sequence>
<keyword evidence="2" id="KW-0472">Membrane</keyword>
<proteinExistence type="predicted"/>
<dbReference type="SUPFAM" id="SSF82671">
    <property type="entry name" value="SEA domain"/>
    <property type="match status" value="1"/>
</dbReference>
<feature type="domain" description="SEA" evidence="3">
    <location>
        <begin position="114"/>
        <end position="221"/>
    </location>
</feature>